<dbReference type="GO" id="GO:0032012">
    <property type="term" value="P:regulation of ARF protein signal transduction"/>
    <property type="evidence" value="ECO:0007669"/>
    <property type="project" value="TreeGrafter"/>
</dbReference>
<sequence>MASPQTQATLNELRMHKGNNICFECGACNPQWASITYGILICLDCCGKHRSLGVHLSFVRSITMDKWKEAELKKMKVGGNQQAREFLMSQPDYNHSSPIQQKYNTKAASLYRDKISALAEGKEWKMPASTKRASSIIQHDDLSLGIVSEAPQKSCQYSYAMGDFEGYQTLSCQNQTEAFLSMKQQENAMRPSHLPPSQGGQYSGFGYTMDPPHGASQDRLSSAMSSLVSGWSSFSFGAGKFVSKASESAARLGSIATQRVQEWRGTMGDGVGDLGRRGFSESSLGYGSSHQSDSYAPFGGSNVGEKSSLLNSINSSTRGTMSSNQEQMSGENQLWSEWDLTRPPPCEDILRLGTDFGGGDLRSHRGYFHHRGDDREYDREAEGGQGDRPRWDSCESH</sequence>
<keyword evidence="1" id="KW-0343">GTPase activation</keyword>
<evidence type="ECO:0000313" key="8">
    <source>
        <dbReference type="EMBL" id="CAD7245755.1"/>
    </source>
</evidence>
<dbReference type="CDD" id="cd08830">
    <property type="entry name" value="ArfGap_ArfGap1"/>
    <property type="match status" value="1"/>
</dbReference>
<dbReference type="PANTHER" id="PTHR46395:SF1">
    <property type="entry name" value="ADP-RIBOSYLATION FACTOR GTPASE-ACTIVATING PROTEIN 1"/>
    <property type="match status" value="1"/>
</dbReference>
<gene>
    <name evidence="8" type="ORF">DSTB1V02_LOCUS5622</name>
</gene>
<dbReference type="SMART" id="SM00105">
    <property type="entry name" value="ArfGap"/>
    <property type="match status" value="1"/>
</dbReference>
<dbReference type="AlphaFoldDB" id="A0A7R9A6L9"/>
<name>A0A7R9A6L9_9CRUS</name>
<evidence type="ECO:0000256" key="3">
    <source>
        <dbReference type="ARBA" id="ARBA00022771"/>
    </source>
</evidence>
<dbReference type="SUPFAM" id="SSF57863">
    <property type="entry name" value="ArfGap/RecO-like zinc finger"/>
    <property type="match status" value="1"/>
</dbReference>
<proteinExistence type="predicted"/>
<evidence type="ECO:0000313" key="9">
    <source>
        <dbReference type="Proteomes" id="UP000677054"/>
    </source>
</evidence>
<dbReference type="InterPro" id="IPR001164">
    <property type="entry name" value="ArfGAP_dom"/>
</dbReference>
<dbReference type="FunFam" id="1.10.220.150:FF:000014">
    <property type="entry name" value="ADP-ribosylation factor GTPase-activating protein"/>
    <property type="match status" value="1"/>
</dbReference>
<dbReference type="GO" id="GO:0000139">
    <property type="term" value="C:Golgi membrane"/>
    <property type="evidence" value="ECO:0007669"/>
    <property type="project" value="TreeGrafter"/>
</dbReference>
<dbReference type="PROSITE" id="PS50115">
    <property type="entry name" value="ARFGAP"/>
    <property type="match status" value="1"/>
</dbReference>
<dbReference type="EMBL" id="CAJPEV010000946">
    <property type="protein sequence ID" value="CAG0889682.1"/>
    <property type="molecule type" value="Genomic_DNA"/>
</dbReference>
<protein>
    <recommendedName>
        <fullName evidence="7">Arf-GAP domain-containing protein</fullName>
    </recommendedName>
</protein>
<dbReference type="PRINTS" id="PR00405">
    <property type="entry name" value="REVINTRACTNG"/>
</dbReference>
<dbReference type="GO" id="GO:0008270">
    <property type="term" value="F:zinc ion binding"/>
    <property type="evidence" value="ECO:0007669"/>
    <property type="project" value="UniProtKB-KW"/>
</dbReference>
<feature type="domain" description="Arf-GAP" evidence="7">
    <location>
        <begin position="7"/>
        <end position="124"/>
    </location>
</feature>
<keyword evidence="4" id="KW-0862">Zinc</keyword>
<dbReference type="Proteomes" id="UP000677054">
    <property type="component" value="Unassembled WGS sequence"/>
</dbReference>
<dbReference type="OrthoDB" id="983479at2759"/>
<evidence type="ECO:0000256" key="4">
    <source>
        <dbReference type="ARBA" id="ARBA00022833"/>
    </source>
</evidence>
<dbReference type="InterPro" id="IPR038508">
    <property type="entry name" value="ArfGAP_dom_sf"/>
</dbReference>
<evidence type="ECO:0000259" key="7">
    <source>
        <dbReference type="PROSITE" id="PS50115"/>
    </source>
</evidence>
<reference evidence="8" key="1">
    <citation type="submission" date="2020-11" db="EMBL/GenBank/DDBJ databases">
        <authorList>
            <person name="Tran Van P."/>
        </authorList>
    </citation>
    <scope>NUCLEOTIDE SEQUENCE</scope>
</reference>
<dbReference type="GO" id="GO:0005096">
    <property type="term" value="F:GTPase activator activity"/>
    <property type="evidence" value="ECO:0007669"/>
    <property type="project" value="UniProtKB-KW"/>
</dbReference>
<dbReference type="InterPro" id="IPR037278">
    <property type="entry name" value="ARFGAP/RecO"/>
</dbReference>
<dbReference type="Gene3D" id="1.10.220.150">
    <property type="entry name" value="Arf GTPase activating protein"/>
    <property type="match status" value="1"/>
</dbReference>
<feature type="region of interest" description="Disordered" evidence="6">
    <location>
        <begin position="312"/>
        <end position="332"/>
    </location>
</feature>
<keyword evidence="9" id="KW-1185">Reference proteome</keyword>
<keyword evidence="3 5" id="KW-0863">Zinc-finger</keyword>
<evidence type="ECO:0000256" key="6">
    <source>
        <dbReference type="SAM" id="MobiDB-lite"/>
    </source>
</evidence>
<feature type="region of interest" description="Disordered" evidence="6">
    <location>
        <begin position="359"/>
        <end position="397"/>
    </location>
</feature>
<organism evidence="8">
    <name type="scientific">Darwinula stevensoni</name>
    <dbReference type="NCBI Taxonomy" id="69355"/>
    <lineage>
        <taxon>Eukaryota</taxon>
        <taxon>Metazoa</taxon>
        <taxon>Ecdysozoa</taxon>
        <taxon>Arthropoda</taxon>
        <taxon>Crustacea</taxon>
        <taxon>Oligostraca</taxon>
        <taxon>Ostracoda</taxon>
        <taxon>Podocopa</taxon>
        <taxon>Podocopida</taxon>
        <taxon>Darwinulocopina</taxon>
        <taxon>Darwinuloidea</taxon>
        <taxon>Darwinulidae</taxon>
        <taxon>Darwinula</taxon>
    </lineage>
</organism>
<dbReference type="PANTHER" id="PTHR46395">
    <property type="entry name" value="ADP-RIBOSYLATION FACTOR GTPASE-ACTIVATING PROTEIN 1"/>
    <property type="match status" value="1"/>
</dbReference>
<feature type="compositionally biased region" description="Basic and acidic residues" evidence="6">
    <location>
        <begin position="370"/>
        <end position="397"/>
    </location>
</feature>
<keyword evidence="2" id="KW-0479">Metal-binding</keyword>
<accession>A0A7R9A6L9</accession>
<evidence type="ECO:0000256" key="5">
    <source>
        <dbReference type="PROSITE-ProRule" id="PRU00288"/>
    </source>
</evidence>
<evidence type="ECO:0000256" key="1">
    <source>
        <dbReference type="ARBA" id="ARBA00022468"/>
    </source>
</evidence>
<evidence type="ECO:0000256" key="2">
    <source>
        <dbReference type="ARBA" id="ARBA00022723"/>
    </source>
</evidence>
<dbReference type="Pfam" id="PF01412">
    <property type="entry name" value="ArfGap"/>
    <property type="match status" value="1"/>
</dbReference>
<dbReference type="EMBL" id="LR900463">
    <property type="protein sequence ID" value="CAD7245755.1"/>
    <property type="molecule type" value="Genomic_DNA"/>
</dbReference>
<dbReference type="GO" id="GO:0030100">
    <property type="term" value="P:regulation of endocytosis"/>
    <property type="evidence" value="ECO:0007669"/>
    <property type="project" value="TreeGrafter"/>
</dbReference>